<dbReference type="AlphaFoldDB" id="A0A1G9C1F5"/>
<name>A0A1G9C1F5_9ACTN</name>
<evidence type="ECO:0000256" key="1">
    <source>
        <dbReference type="SAM" id="MobiDB-lite"/>
    </source>
</evidence>
<dbReference type="RefSeq" id="WP_090939931.1">
    <property type="nucleotide sequence ID" value="NZ_FNDJ01000016.1"/>
</dbReference>
<protein>
    <submittedName>
        <fullName evidence="2">Uncharacterized protein</fullName>
    </submittedName>
</protein>
<evidence type="ECO:0000313" key="2">
    <source>
        <dbReference type="EMBL" id="SDK45526.1"/>
    </source>
</evidence>
<dbReference type="Proteomes" id="UP000199202">
    <property type="component" value="Unassembled WGS sequence"/>
</dbReference>
<organism evidence="2 3">
    <name type="scientific">Nonomuraea jiangxiensis</name>
    <dbReference type="NCBI Taxonomy" id="633440"/>
    <lineage>
        <taxon>Bacteria</taxon>
        <taxon>Bacillati</taxon>
        <taxon>Actinomycetota</taxon>
        <taxon>Actinomycetes</taxon>
        <taxon>Streptosporangiales</taxon>
        <taxon>Streptosporangiaceae</taxon>
        <taxon>Nonomuraea</taxon>
    </lineage>
</organism>
<evidence type="ECO:0000313" key="3">
    <source>
        <dbReference type="Proteomes" id="UP000199202"/>
    </source>
</evidence>
<dbReference type="EMBL" id="FNDJ01000016">
    <property type="protein sequence ID" value="SDK45526.1"/>
    <property type="molecule type" value="Genomic_DNA"/>
</dbReference>
<reference evidence="2 3" key="1">
    <citation type="submission" date="2016-10" db="EMBL/GenBank/DDBJ databases">
        <authorList>
            <person name="de Groot N.N."/>
        </authorList>
    </citation>
    <scope>NUCLEOTIDE SEQUENCE [LARGE SCALE GENOMIC DNA]</scope>
    <source>
        <strain evidence="2 3">CGMCC 4.6533</strain>
    </source>
</reference>
<keyword evidence="3" id="KW-1185">Reference proteome</keyword>
<gene>
    <name evidence="2" type="ORF">SAMN05421869_11641</name>
</gene>
<feature type="compositionally biased region" description="Low complexity" evidence="1">
    <location>
        <begin position="50"/>
        <end position="59"/>
    </location>
</feature>
<proteinExistence type="predicted"/>
<feature type="region of interest" description="Disordered" evidence="1">
    <location>
        <begin position="50"/>
        <end position="78"/>
    </location>
</feature>
<sequence length="78" mass="8164">MNLTASAKARRTSRVSLVIGAGIIAGIFTLNAAPASADSTWDLASTVSTSDDSTWDTVSNLDDSTWDAPADLDDSTWD</sequence>
<accession>A0A1G9C1F5</accession>